<name>A0A1S8TXM4_9CLOT</name>
<evidence type="ECO:0000259" key="8">
    <source>
        <dbReference type="Pfam" id="PF13802"/>
    </source>
</evidence>
<dbReference type="SUPFAM" id="SSF51445">
    <property type="entry name" value="(Trans)glycosidases"/>
    <property type="match status" value="1"/>
</dbReference>
<dbReference type="InterPro" id="IPR048395">
    <property type="entry name" value="Glyco_hydro_31_C"/>
</dbReference>
<evidence type="ECO:0000256" key="3">
    <source>
        <dbReference type="ARBA" id="ARBA00023295"/>
    </source>
</evidence>
<gene>
    <name evidence="10" type="primary">yicI_1</name>
    <name evidence="10" type="ORF">CLPUN_01660</name>
</gene>
<proteinExistence type="inferred from homology"/>
<dbReference type="AlphaFoldDB" id="A0A1S8TXM4"/>
<dbReference type="Gene3D" id="2.60.40.1760">
    <property type="entry name" value="glycosyl hydrolase (family 31)"/>
    <property type="match status" value="1"/>
</dbReference>
<dbReference type="OrthoDB" id="176168at2"/>
<dbReference type="InterPro" id="IPR011013">
    <property type="entry name" value="Gal_mutarotase_sf_dom"/>
</dbReference>
<feature type="domain" description="Glycoside hydrolase family 31 N-terminal" evidence="8">
    <location>
        <begin position="55"/>
        <end position="226"/>
    </location>
</feature>
<feature type="domain" description="Glycoside hydrolase family 31 TIM barrel" evidence="7">
    <location>
        <begin position="268"/>
        <end position="582"/>
    </location>
</feature>
<dbReference type="PANTHER" id="PTHR43053">
    <property type="entry name" value="GLYCOSIDASE FAMILY 31"/>
    <property type="match status" value="1"/>
</dbReference>
<evidence type="ECO:0000256" key="6">
    <source>
        <dbReference type="RuleBase" id="RU361185"/>
    </source>
</evidence>
<evidence type="ECO:0000256" key="4">
    <source>
        <dbReference type="ARBA" id="ARBA00052064"/>
    </source>
</evidence>
<protein>
    <recommendedName>
        <fullName evidence="5">alpha-D-xyloside xylohydrolase</fullName>
        <ecNumber evidence="5">3.2.1.177</ecNumber>
    </recommendedName>
</protein>
<dbReference type="PANTHER" id="PTHR43053:SF4">
    <property type="entry name" value="MYOGENESIS-REGULATING GLYCOSIDASE"/>
    <property type="match status" value="1"/>
</dbReference>
<evidence type="ECO:0000256" key="1">
    <source>
        <dbReference type="ARBA" id="ARBA00007806"/>
    </source>
</evidence>
<dbReference type="Pfam" id="PF01055">
    <property type="entry name" value="Glyco_hydro_31_2nd"/>
    <property type="match status" value="1"/>
</dbReference>
<dbReference type="FunFam" id="3.20.20.80:FF:000053">
    <property type="entry name" value="Alpha-xylosidase YicI"/>
    <property type="match status" value="1"/>
</dbReference>
<evidence type="ECO:0000256" key="2">
    <source>
        <dbReference type="ARBA" id="ARBA00022801"/>
    </source>
</evidence>
<dbReference type="Gene3D" id="3.20.20.80">
    <property type="entry name" value="Glycosidases"/>
    <property type="match status" value="1"/>
</dbReference>
<dbReference type="SUPFAM" id="SSF74650">
    <property type="entry name" value="Galactose mutarotase-like"/>
    <property type="match status" value="1"/>
</dbReference>
<keyword evidence="3 6" id="KW-0326">Glycosidase</keyword>
<comment type="caution">
    <text evidence="10">The sequence shown here is derived from an EMBL/GenBank/DDBJ whole genome shotgun (WGS) entry which is preliminary data.</text>
</comment>
<dbReference type="InterPro" id="IPR000322">
    <property type="entry name" value="Glyco_hydro_31_TIM"/>
</dbReference>
<organism evidence="10 11">
    <name type="scientific">Clostridium puniceum</name>
    <dbReference type="NCBI Taxonomy" id="29367"/>
    <lineage>
        <taxon>Bacteria</taxon>
        <taxon>Bacillati</taxon>
        <taxon>Bacillota</taxon>
        <taxon>Clostridia</taxon>
        <taxon>Eubacteriales</taxon>
        <taxon>Clostridiaceae</taxon>
        <taxon>Clostridium</taxon>
    </lineage>
</organism>
<evidence type="ECO:0000313" key="10">
    <source>
        <dbReference type="EMBL" id="OOM82464.1"/>
    </source>
</evidence>
<dbReference type="InterPro" id="IPR017853">
    <property type="entry name" value="GH"/>
</dbReference>
<dbReference type="EC" id="3.2.1.177" evidence="5"/>
<dbReference type="STRING" id="29367.CLPUN_01660"/>
<dbReference type="InterPro" id="IPR013780">
    <property type="entry name" value="Glyco_hydro_b"/>
</dbReference>
<dbReference type="Proteomes" id="UP000190890">
    <property type="component" value="Unassembled WGS sequence"/>
</dbReference>
<evidence type="ECO:0000313" key="11">
    <source>
        <dbReference type="Proteomes" id="UP000190890"/>
    </source>
</evidence>
<comment type="similarity">
    <text evidence="1 6">Belongs to the glycosyl hydrolase 31 family.</text>
</comment>
<dbReference type="GO" id="GO:0005975">
    <property type="term" value="P:carbohydrate metabolic process"/>
    <property type="evidence" value="ECO:0007669"/>
    <property type="project" value="InterPro"/>
</dbReference>
<dbReference type="InterPro" id="IPR050985">
    <property type="entry name" value="Alpha-glycosidase_related"/>
</dbReference>
<dbReference type="GO" id="GO:0030246">
    <property type="term" value="F:carbohydrate binding"/>
    <property type="evidence" value="ECO:0007669"/>
    <property type="project" value="InterPro"/>
</dbReference>
<dbReference type="NCBIfam" id="NF007940">
    <property type="entry name" value="PRK10658.1"/>
    <property type="match status" value="1"/>
</dbReference>
<accession>A0A1S8TXM4</accession>
<sequence>MKFSNGCWLNKSGVQTFSPQEIYSTKIEENLLTVHAPCSKIYNRGCTLGGPVITYKISSPMENVIRVRAYHYMGEENKSPSFELYENKNTTVLIEENENNVIFKSGNLKLEYDKNTVEMSFYRGNQKLTSSKSRGLAYVKTEPETNFLEASDKGIYMREQLQLAVGELVYGLGERFTPFVKNGQTIEVWNEDGGTSTEQSYKNIPFYLTNKGYGVFVNHPEKVSFEVGSEKVTKVQFSVPGECLDYFIIGGASMKEVIENYTSLTGKPAMPPAWSFGLWLSTSFTTNYDEATVNEFVNGMKDRDIPLRVFHFDCFWMKEFNWCDFEWDNRVFPDPKGMLKRLKEKDLNICVWINPYIAQESKLFEEGKANGYFIKKANGDVWQWDMWQPAMAIVDFTNPVACTWYSAKLKELMAMGVDCFKTDFGERIPTDAVYFDGSDPYKMHNYYTQMYNKVVFDTIKEIKGENEAVVFARSATTGGQQFPVHWGGDCESDYESMAESLRGGLSLCMSGFGFWSHDIGGFESTSTADVYKRWVAFGLLSSHSRLHGSTSYRVPWAYDEDASEVVKFFSKLKCSLMPYLFETANIAHTVGIPVMRSMILEFQNDPACTYLDKQYMLGDSILIAPIFNEDGEANYYLPEGTWTNFITGKKHEGGRWVKENHDYLSIPMMVKENSLIAIGHEDTVPDYDFREDVKVLAYELKNDVKATTKVLDMSRNEVLEVQVLKHENTINIEARGTDKAWTIVLKNVVNVKEVEGAEFKVDGNDTVVIAKSGNIKILCHLA</sequence>
<dbReference type="CDD" id="cd06593">
    <property type="entry name" value="GH31_xylosidase_YicI"/>
    <property type="match status" value="1"/>
</dbReference>
<reference evidence="10 11" key="1">
    <citation type="submission" date="2016-05" db="EMBL/GenBank/DDBJ databases">
        <title>Microbial solvent formation.</title>
        <authorList>
            <person name="Poehlein A."/>
            <person name="Montoya Solano J.D."/>
            <person name="Flitsch S."/>
            <person name="Krabben P."/>
            <person name="Duerre P."/>
            <person name="Daniel R."/>
        </authorList>
    </citation>
    <scope>NUCLEOTIDE SEQUENCE [LARGE SCALE GENOMIC DNA]</scope>
    <source>
        <strain evidence="10 11">DSM 2619</strain>
    </source>
</reference>
<dbReference type="EMBL" id="LZZM01000011">
    <property type="protein sequence ID" value="OOM82464.1"/>
    <property type="molecule type" value="Genomic_DNA"/>
</dbReference>
<evidence type="ECO:0000259" key="7">
    <source>
        <dbReference type="Pfam" id="PF01055"/>
    </source>
</evidence>
<dbReference type="GO" id="GO:0061634">
    <property type="term" value="F:alpha-D-xyloside xylohydrolase"/>
    <property type="evidence" value="ECO:0007669"/>
    <property type="project" value="UniProtKB-EC"/>
</dbReference>
<dbReference type="RefSeq" id="WP_077845491.1">
    <property type="nucleotide sequence ID" value="NZ_LZZM01000011.1"/>
</dbReference>
<evidence type="ECO:0000259" key="9">
    <source>
        <dbReference type="Pfam" id="PF21365"/>
    </source>
</evidence>
<dbReference type="CDD" id="cd14752">
    <property type="entry name" value="GH31_N"/>
    <property type="match status" value="1"/>
</dbReference>
<dbReference type="Pfam" id="PF21365">
    <property type="entry name" value="Glyco_hydro_31_3rd"/>
    <property type="match status" value="1"/>
</dbReference>
<keyword evidence="11" id="KW-1185">Reference proteome</keyword>
<keyword evidence="2 6" id="KW-0378">Hydrolase</keyword>
<dbReference type="Pfam" id="PF13802">
    <property type="entry name" value="Gal_mutarotas_2"/>
    <property type="match status" value="1"/>
</dbReference>
<dbReference type="Gene3D" id="2.60.40.1180">
    <property type="entry name" value="Golgi alpha-mannosidase II"/>
    <property type="match status" value="2"/>
</dbReference>
<dbReference type="SUPFAM" id="SSF117125">
    <property type="entry name" value="Putative glucosidase YicI, C-terminal domain"/>
    <property type="match status" value="1"/>
</dbReference>
<evidence type="ECO:0000256" key="5">
    <source>
        <dbReference type="ARBA" id="ARBA00066962"/>
    </source>
</evidence>
<comment type="catalytic activity">
    <reaction evidence="4">
        <text>Hydrolysis of terminal, non-reducing alpha-D-xylose residues with release of alpha-D-xylose.</text>
        <dbReference type="EC" id="3.2.1.177"/>
    </reaction>
</comment>
<dbReference type="SUPFAM" id="SSF51011">
    <property type="entry name" value="Glycosyl hydrolase domain"/>
    <property type="match status" value="1"/>
</dbReference>
<feature type="domain" description="Glycosyl hydrolase family 31 C-terminal" evidence="9">
    <location>
        <begin position="591"/>
        <end position="676"/>
    </location>
</feature>
<dbReference type="InterPro" id="IPR025887">
    <property type="entry name" value="Glyco_hydro_31_N_dom"/>
</dbReference>